<evidence type="ECO:0000313" key="1">
    <source>
        <dbReference type="EMBL" id="SDE80408.1"/>
    </source>
</evidence>
<dbReference type="EMBL" id="FNAO01000007">
    <property type="protein sequence ID" value="SDE80408.1"/>
    <property type="molecule type" value="Genomic_DNA"/>
</dbReference>
<proteinExistence type="predicted"/>
<dbReference type="Proteomes" id="UP000199109">
    <property type="component" value="Unassembled WGS sequence"/>
</dbReference>
<dbReference type="STRING" id="641691.SAMN05421636_107317"/>
<evidence type="ECO:0000313" key="2">
    <source>
        <dbReference type="Proteomes" id="UP000199109"/>
    </source>
</evidence>
<name>A0A1G7FWX1_9FLAO</name>
<accession>A0A1G7FWX1</accession>
<dbReference type="RefSeq" id="WP_091871095.1">
    <property type="nucleotide sequence ID" value="NZ_FNAO01000007.1"/>
</dbReference>
<dbReference type="AlphaFoldDB" id="A0A1G7FWX1"/>
<protein>
    <submittedName>
        <fullName evidence="1">Uncharacterized protein</fullName>
    </submittedName>
</protein>
<dbReference type="OrthoDB" id="771564at2"/>
<reference evidence="1 2" key="1">
    <citation type="submission" date="2016-10" db="EMBL/GenBank/DDBJ databases">
        <authorList>
            <person name="de Groot N.N."/>
        </authorList>
    </citation>
    <scope>NUCLEOTIDE SEQUENCE [LARGE SCALE GENOMIC DNA]</scope>
    <source>
        <strain evidence="1 2">DSM 23421</strain>
    </source>
</reference>
<organism evidence="1 2">
    <name type="scientific">Pricia antarctica</name>
    <dbReference type="NCBI Taxonomy" id="641691"/>
    <lineage>
        <taxon>Bacteria</taxon>
        <taxon>Pseudomonadati</taxon>
        <taxon>Bacteroidota</taxon>
        <taxon>Flavobacteriia</taxon>
        <taxon>Flavobacteriales</taxon>
        <taxon>Flavobacteriaceae</taxon>
        <taxon>Pricia</taxon>
    </lineage>
</organism>
<sequence length="83" mass="9560">MKKNIDIDETILTKLKILSAFENMSVKALMEKAISFFVEQKEKERLNALSDEQKEDLGLLLLMQQVDRTETVSREEVMNALGE</sequence>
<gene>
    <name evidence="1" type="ORF">SAMN05421636_107317</name>
</gene>
<keyword evidence="2" id="KW-1185">Reference proteome</keyword>